<keyword evidence="3" id="KW-1185">Reference proteome</keyword>
<dbReference type="OrthoDB" id="10020960at2759"/>
<gene>
    <name evidence="2" type="ORF">EDS130_LOCUS37100</name>
    <name evidence="1" type="ORF">XAT740_LOCUS26130</name>
</gene>
<proteinExistence type="predicted"/>
<dbReference type="EMBL" id="CAJNOJ010000358">
    <property type="protein sequence ID" value="CAF1416047.1"/>
    <property type="molecule type" value="Genomic_DNA"/>
</dbReference>
<dbReference type="Proteomes" id="UP000663852">
    <property type="component" value="Unassembled WGS sequence"/>
</dbReference>
<evidence type="ECO:0000313" key="3">
    <source>
        <dbReference type="Proteomes" id="UP000663828"/>
    </source>
</evidence>
<dbReference type="EMBL" id="CAJNOR010002106">
    <property type="protein sequence ID" value="CAF1248595.1"/>
    <property type="molecule type" value="Genomic_DNA"/>
</dbReference>
<comment type="caution">
    <text evidence="2">The sequence shown here is derived from an EMBL/GenBank/DDBJ whole genome shotgun (WGS) entry which is preliminary data.</text>
</comment>
<sequence length="211" mass="24206">MSSKNAASTNKSDEKSVPPMKYVQMKQVIPSEMEKLKDLSKWPIVLDVVGNLKTFYRINELCIDFQTPLTAQRVQCALQRAFFGLSFHSDGSIDDHRQFTIPPNVNRLIALVMVDKDIGECVEELRKACAQIHPDLFDAVFSKADVSESGRDDLDRLFLLTQTPDKLSQTDYYQFQAKTRSEVPLMCVWISDLIEIPEKYENFFGPRFKLT</sequence>
<evidence type="ECO:0000313" key="2">
    <source>
        <dbReference type="EMBL" id="CAF1416047.1"/>
    </source>
</evidence>
<name>A0A815LW39_ADIRI</name>
<evidence type="ECO:0000313" key="4">
    <source>
        <dbReference type="Proteomes" id="UP000663852"/>
    </source>
</evidence>
<dbReference type="Proteomes" id="UP000663828">
    <property type="component" value="Unassembled WGS sequence"/>
</dbReference>
<dbReference type="AlphaFoldDB" id="A0A815LW39"/>
<accession>A0A815LW39</accession>
<evidence type="ECO:0000313" key="1">
    <source>
        <dbReference type="EMBL" id="CAF1248595.1"/>
    </source>
</evidence>
<protein>
    <submittedName>
        <fullName evidence="2">Uncharacterized protein</fullName>
    </submittedName>
</protein>
<reference evidence="2" key="1">
    <citation type="submission" date="2021-02" db="EMBL/GenBank/DDBJ databases">
        <authorList>
            <person name="Nowell W R."/>
        </authorList>
    </citation>
    <scope>NUCLEOTIDE SEQUENCE</scope>
</reference>
<organism evidence="2 4">
    <name type="scientific">Adineta ricciae</name>
    <name type="common">Rotifer</name>
    <dbReference type="NCBI Taxonomy" id="249248"/>
    <lineage>
        <taxon>Eukaryota</taxon>
        <taxon>Metazoa</taxon>
        <taxon>Spiralia</taxon>
        <taxon>Gnathifera</taxon>
        <taxon>Rotifera</taxon>
        <taxon>Eurotatoria</taxon>
        <taxon>Bdelloidea</taxon>
        <taxon>Adinetida</taxon>
        <taxon>Adinetidae</taxon>
        <taxon>Adineta</taxon>
    </lineage>
</organism>